<dbReference type="KEGG" id="mdr:MDOR_10530"/>
<protein>
    <recommendedName>
        <fullName evidence="1">DUF4873 domain-containing protein</fullName>
    </recommendedName>
</protein>
<reference evidence="2" key="3">
    <citation type="submission" date="2020-02" db="EMBL/GenBank/DDBJ databases">
        <authorList>
            <person name="Matsumoto Y."/>
            <person name="Motooka D."/>
            <person name="Nakamura S."/>
        </authorList>
    </citation>
    <scope>NUCLEOTIDE SEQUENCE</scope>
    <source>
        <strain evidence="2">JCM 12405</strain>
    </source>
</reference>
<gene>
    <name evidence="3" type="ORF">AWC01_14340</name>
    <name evidence="2" type="ORF">MDOR_10530</name>
</gene>
<sequence>MTVDEGGVFDGDAELDVAGVRCPVRVRLTGHLSPIDGRYHWQGLAYGAPEDVQAGRPAQLRIGNRSAAVRLVEKIPSGQLMVSGVGAPPYDLSPV</sequence>
<dbReference type="Pfam" id="PF16170">
    <property type="entry name" value="DUF4873"/>
    <property type="match status" value="1"/>
</dbReference>
<feature type="domain" description="DUF4873" evidence="1">
    <location>
        <begin position="8"/>
        <end position="91"/>
    </location>
</feature>
<reference evidence="2 5" key="2">
    <citation type="journal article" date="2019" name="Emerg. Microbes Infect.">
        <title>Comprehensive subspecies identification of 175 nontuberculous mycobacteria species based on 7547 genomic profiles.</title>
        <authorList>
            <person name="Matsumoto Y."/>
            <person name="Kinjo T."/>
            <person name="Motooka D."/>
            <person name="Nabeya D."/>
            <person name="Jung N."/>
            <person name="Uechi K."/>
            <person name="Horii T."/>
            <person name="Iida T."/>
            <person name="Fujita J."/>
            <person name="Nakamura S."/>
        </authorList>
    </citation>
    <scope>NUCLEOTIDE SEQUENCE [LARGE SCALE GENOMIC DNA]</scope>
    <source>
        <strain evidence="2 5">JCM 12405</strain>
    </source>
</reference>
<dbReference type="EMBL" id="LQOS01000040">
    <property type="protein sequence ID" value="ORV38718.1"/>
    <property type="molecule type" value="Genomic_DNA"/>
</dbReference>
<dbReference type="Proteomes" id="UP000467201">
    <property type="component" value="Chromosome"/>
</dbReference>
<evidence type="ECO:0000259" key="1">
    <source>
        <dbReference type="Pfam" id="PF16170"/>
    </source>
</evidence>
<dbReference type="InterPro" id="IPR032371">
    <property type="entry name" value="DUF4873"/>
</dbReference>
<dbReference type="AlphaFoldDB" id="A0A1X1T2W8"/>
<dbReference type="RefSeq" id="WP_165756771.1">
    <property type="nucleotide sequence ID" value="NZ_AP022605.1"/>
</dbReference>
<evidence type="ECO:0000313" key="2">
    <source>
        <dbReference type="EMBL" id="BBZ06884.1"/>
    </source>
</evidence>
<dbReference type="EMBL" id="AP022605">
    <property type="protein sequence ID" value="BBZ06884.1"/>
    <property type="molecule type" value="Genomic_DNA"/>
</dbReference>
<dbReference type="STRING" id="126673.AWC01_14340"/>
<name>A0A1X1T2W8_9MYCO</name>
<keyword evidence="4" id="KW-1185">Reference proteome</keyword>
<proteinExistence type="predicted"/>
<dbReference type="Proteomes" id="UP000193564">
    <property type="component" value="Unassembled WGS sequence"/>
</dbReference>
<organism evidence="3 4">
    <name type="scientific">Mycolicibacterium doricum</name>
    <dbReference type="NCBI Taxonomy" id="126673"/>
    <lineage>
        <taxon>Bacteria</taxon>
        <taxon>Bacillati</taxon>
        <taxon>Actinomycetota</taxon>
        <taxon>Actinomycetes</taxon>
        <taxon>Mycobacteriales</taxon>
        <taxon>Mycobacteriaceae</taxon>
        <taxon>Mycolicibacterium</taxon>
    </lineage>
</organism>
<evidence type="ECO:0000313" key="4">
    <source>
        <dbReference type="Proteomes" id="UP000193564"/>
    </source>
</evidence>
<evidence type="ECO:0000313" key="3">
    <source>
        <dbReference type="EMBL" id="ORV38718.1"/>
    </source>
</evidence>
<accession>A0A1X1T2W8</accession>
<reference evidence="3 4" key="1">
    <citation type="submission" date="2016-01" db="EMBL/GenBank/DDBJ databases">
        <title>The new phylogeny of the genus Mycobacterium.</title>
        <authorList>
            <person name="Tarcisio F."/>
            <person name="Conor M."/>
            <person name="Antonella G."/>
            <person name="Elisabetta G."/>
            <person name="Giulia F.S."/>
            <person name="Sara T."/>
            <person name="Anna F."/>
            <person name="Clotilde B."/>
            <person name="Roberto B."/>
            <person name="Veronica D.S."/>
            <person name="Fabio R."/>
            <person name="Monica P."/>
            <person name="Olivier J."/>
            <person name="Enrico T."/>
            <person name="Nicola S."/>
        </authorList>
    </citation>
    <scope>NUCLEOTIDE SEQUENCE [LARGE SCALE GENOMIC DNA]</scope>
    <source>
        <strain evidence="3 4">DSM 44339</strain>
    </source>
</reference>
<evidence type="ECO:0000313" key="5">
    <source>
        <dbReference type="Proteomes" id="UP000467201"/>
    </source>
</evidence>